<dbReference type="Proteomes" id="UP001501427">
    <property type="component" value="Unassembled WGS sequence"/>
</dbReference>
<evidence type="ECO:0000313" key="3">
    <source>
        <dbReference type="Proteomes" id="UP000549343"/>
    </source>
</evidence>
<reference evidence="1 4" key="1">
    <citation type="journal article" date="2019" name="Int. J. Syst. Evol. Microbiol.">
        <title>The Global Catalogue of Microorganisms (GCM) 10K type strain sequencing project: providing services to taxonomists for standard genome sequencing and annotation.</title>
        <authorList>
            <consortium name="The Broad Institute Genomics Platform"/>
            <consortium name="The Broad Institute Genome Sequencing Center for Infectious Disease"/>
            <person name="Wu L."/>
            <person name="Ma J."/>
        </authorList>
    </citation>
    <scope>NUCLEOTIDE SEQUENCE [LARGE SCALE GENOMIC DNA]</scope>
    <source>
        <strain evidence="1 4">JCM 10667</strain>
    </source>
</reference>
<dbReference type="Pfam" id="PF20062">
    <property type="entry name" value="DUF6461"/>
    <property type="match status" value="1"/>
</dbReference>
<dbReference type="AlphaFoldDB" id="A0A7W7IJZ8"/>
<reference evidence="2 3" key="2">
    <citation type="submission" date="2020-08" db="EMBL/GenBank/DDBJ databases">
        <title>Sequencing the genomes of 1000 actinobacteria strains.</title>
        <authorList>
            <person name="Klenk H.-P."/>
        </authorList>
    </citation>
    <scope>NUCLEOTIDE SEQUENCE [LARGE SCALE GENOMIC DNA]</scope>
    <source>
        <strain evidence="2 3">DSM 44772</strain>
    </source>
</reference>
<dbReference type="RefSeq" id="WP_184889516.1">
    <property type="nucleotide sequence ID" value="NZ_BAAAHD010000006.1"/>
</dbReference>
<comment type="caution">
    <text evidence="2">The sequence shown here is derived from an EMBL/GenBank/DDBJ whole genome shotgun (WGS) entry which is preliminary data.</text>
</comment>
<name>A0A7W7IJZ8_9ACTN</name>
<protein>
    <submittedName>
        <fullName evidence="2">Uncharacterized protein</fullName>
    </submittedName>
</protein>
<evidence type="ECO:0000313" key="1">
    <source>
        <dbReference type="EMBL" id="GAA0550627.1"/>
    </source>
</evidence>
<evidence type="ECO:0000313" key="2">
    <source>
        <dbReference type="EMBL" id="MBB4778482.1"/>
    </source>
</evidence>
<keyword evidence="4" id="KW-1185">Reference proteome</keyword>
<gene>
    <name evidence="2" type="ORF">F4557_006900</name>
    <name evidence="1" type="ORF">GCM10009546_10930</name>
</gene>
<sequence length="218" mass="24194">MADRLSQFTWLDKPGENARWLGEIFCVSFFRGLSPVEVLDRFGPEGTTGIGREMTIHDLGEVVGDFVRKTQGGSGGGYVGVRQVDGWSMAIELLGWYAVRPDYLTRLSRGCEMVAVSRHAYADDSFVYAVDGELITGFDPHLPGSRWGSEPDRINPDLHKLGLPTEILHDEAWEKSWHRLYDQRILRAFALAAEITGVVFTSSLLDGPLLVGPITQQA</sequence>
<dbReference type="Proteomes" id="UP000549343">
    <property type="component" value="Unassembled WGS sequence"/>
</dbReference>
<dbReference type="InterPro" id="IPR045592">
    <property type="entry name" value="DUF6461"/>
</dbReference>
<accession>A0A7W7IJZ8</accession>
<dbReference type="EMBL" id="BAAAHD010000006">
    <property type="protein sequence ID" value="GAA0550627.1"/>
    <property type="molecule type" value="Genomic_DNA"/>
</dbReference>
<reference evidence="1" key="3">
    <citation type="submission" date="2023-12" db="EMBL/GenBank/DDBJ databases">
        <authorList>
            <person name="Sun Q."/>
            <person name="Inoue M."/>
        </authorList>
    </citation>
    <scope>NUCLEOTIDE SEQUENCE</scope>
    <source>
        <strain evidence="1">JCM 10667</strain>
    </source>
</reference>
<proteinExistence type="predicted"/>
<organism evidence="2 3">
    <name type="scientific">Actinomadura livida</name>
    <dbReference type="NCBI Taxonomy" id="79909"/>
    <lineage>
        <taxon>Bacteria</taxon>
        <taxon>Bacillati</taxon>
        <taxon>Actinomycetota</taxon>
        <taxon>Actinomycetes</taxon>
        <taxon>Streptosporangiales</taxon>
        <taxon>Thermomonosporaceae</taxon>
        <taxon>Actinomadura</taxon>
    </lineage>
</organism>
<evidence type="ECO:0000313" key="4">
    <source>
        <dbReference type="Proteomes" id="UP001501427"/>
    </source>
</evidence>
<dbReference type="EMBL" id="JACHMV010000001">
    <property type="protein sequence ID" value="MBB4778482.1"/>
    <property type="molecule type" value="Genomic_DNA"/>
</dbReference>